<proteinExistence type="predicted"/>
<dbReference type="Pfam" id="PF13182">
    <property type="entry name" value="DUF4007"/>
    <property type="match status" value="2"/>
</dbReference>
<organism evidence="2 3">
    <name type="scientific">Desulfonema limicola</name>
    <dbReference type="NCBI Taxonomy" id="45656"/>
    <lineage>
        <taxon>Bacteria</taxon>
        <taxon>Pseudomonadati</taxon>
        <taxon>Thermodesulfobacteriota</taxon>
        <taxon>Desulfobacteria</taxon>
        <taxon>Desulfobacterales</taxon>
        <taxon>Desulfococcaceae</taxon>
        <taxon>Desulfonema</taxon>
    </lineage>
</organism>
<dbReference type="AlphaFoldDB" id="A0A975B589"/>
<name>A0A975B589_9BACT</name>
<protein>
    <submittedName>
        <fullName evidence="2">DUF4007</fullName>
    </submittedName>
</protein>
<gene>
    <name evidence="2" type="ORF">dnl_12920</name>
</gene>
<keyword evidence="3" id="KW-1185">Reference proteome</keyword>
<accession>A0A975B589</accession>
<reference evidence="2" key="1">
    <citation type="journal article" date="2021" name="Microb. Physiol.">
        <title>Proteogenomic Insights into the Physiology of Marine, Sulfate-Reducing, Filamentous Desulfonema limicola and Desulfonema magnum.</title>
        <authorList>
            <person name="Schnaars V."/>
            <person name="Wohlbrand L."/>
            <person name="Scheve S."/>
            <person name="Hinrichs C."/>
            <person name="Reinhardt R."/>
            <person name="Rabus R."/>
        </authorList>
    </citation>
    <scope>NUCLEOTIDE SEQUENCE</scope>
    <source>
        <strain evidence="2">5ac10</strain>
    </source>
</reference>
<feature type="domain" description="DUF4007" evidence="1">
    <location>
        <begin position="9"/>
        <end position="143"/>
    </location>
</feature>
<dbReference type="KEGG" id="dli:dnl_12920"/>
<dbReference type="RefSeq" id="WP_207690837.1">
    <property type="nucleotide sequence ID" value="NZ_CP061799.1"/>
</dbReference>
<sequence>MAKFEFGFEESWFRLIIKKLPENPDLFSTKAEAVEKAQSLLRIGKVKVGAARVWAIAAGIIKKSKNDYILSDLGKTIAEFDPQMEEDGIWWLIHYNLARQKSTAWFYAYYFNLFEHNEFSRSEVEAELRNYWFETNEKHMTDSVFDKLIYSPLIQVFNGTRLGIDFGFFIQSEKDRFSRNPAGNQNIPHAVFCYALMDWAKQNKRESAHIDILLEPWSPGKIFRLDRESLDMMLMEIGERYHKKIAWISHTANLNSVSLQKIPPIAMLMTYYLELDGLEPHEALDNALKKTAGK</sequence>
<evidence type="ECO:0000313" key="2">
    <source>
        <dbReference type="EMBL" id="QTA79043.1"/>
    </source>
</evidence>
<dbReference type="InterPro" id="IPR025248">
    <property type="entry name" value="DUF4007"/>
</dbReference>
<evidence type="ECO:0000313" key="3">
    <source>
        <dbReference type="Proteomes" id="UP000663720"/>
    </source>
</evidence>
<evidence type="ECO:0000259" key="1">
    <source>
        <dbReference type="Pfam" id="PF13182"/>
    </source>
</evidence>
<dbReference type="Proteomes" id="UP000663720">
    <property type="component" value="Chromosome"/>
</dbReference>
<dbReference type="EMBL" id="CP061799">
    <property type="protein sequence ID" value="QTA79043.1"/>
    <property type="molecule type" value="Genomic_DNA"/>
</dbReference>
<feature type="domain" description="DUF4007" evidence="1">
    <location>
        <begin position="172"/>
        <end position="263"/>
    </location>
</feature>